<organism evidence="3 4">
    <name type="scientific">Gongylonema pulchrum</name>
    <dbReference type="NCBI Taxonomy" id="637853"/>
    <lineage>
        <taxon>Eukaryota</taxon>
        <taxon>Metazoa</taxon>
        <taxon>Ecdysozoa</taxon>
        <taxon>Nematoda</taxon>
        <taxon>Chromadorea</taxon>
        <taxon>Rhabditida</taxon>
        <taxon>Spirurina</taxon>
        <taxon>Spiruromorpha</taxon>
        <taxon>Spiruroidea</taxon>
        <taxon>Gongylonematidae</taxon>
        <taxon>Gongylonema</taxon>
    </lineage>
</organism>
<name>A0A3P7N3N6_9BILA</name>
<evidence type="ECO:0000256" key="1">
    <source>
        <dbReference type="RuleBase" id="RU363098"/>
    </source>
</evidence>
<dbReference type="GO" id="GO:0031380">
    <property type="term" value="C:nuclear RNA-directed RNA polymerase complex"/>
    <property type="evidence" value="ECO:0007669"/>
    <property type="project" value="TreeGrafter"/>
</dbReference>
<keyword evidence="4" id="KW-1185">Reference proteome</keyword>
<proteinExistence type="inferred from homology"/>
<dbReference type="InterPro" id="IPR007855">
    <property type="entry name" value="RDRP"/>
</dbReference>
<evidence type="ECO:0000313" key="4">
    <source>
        <dbReference type="Proteomes" id="UP000271098"/>
    </source>
</evidence>
<comment type="similarity">
    <text evidence="1">Belongs to the RdRP family.</text>
</comment>
<dbReference type="EC" id="2.7.7.48" evidence="1"/>
<dbReference type="GO" id="GO:0003723">
    <property type="term" value="F:RNA binding"/>
    <property type="evidence" value="ECO:0007669"/>
    <property type="project" value="UniProtKB-KW"/>
</dbReference>
<dbReference type="Proteomes" id="UP000271098">
    <property type="component" value="Unassembled WGS sequence"/>
</dbReference>
<dbReference type="GO" id="GO:0003968">
    <property type="term" value="F:RNA-directed RNA polymerase activity"/>
    <property type="evidence" value="ECO:0007669"/>
    <property type="project" value="UniProtKB-KW"/>
</dbReference>
<dbReference type="GO" id="GO:0030422">
    <property type="term" value="P:siRNA processing"/>
    <property type="evidence" value="ECO:0007669"/>
    <property type="project" value="TreeGrafter"/>
</dbReference>
<keyword evidence="1" id="KW-0696">RNA-directed RNA polymerase</keyword>
<dbReference type="AlphaFoldDB" id="A0A3P7N3N6"/>
<accession>A0A3P7N3N6</accession>
<dbReference type="OrthoDB" id="6513042at2759"/>
<reference evidence="3 4" key="1">
    <citation type="submission" date="2018-11" db="EMBL/GenBank/DDBJ databases">
        <authorList>
            <consortium name="Pathogen Informatics"/>
        </authorList>
    </citation>
    <scope>NUCLEOTIDE SEQUENCE [LARGE SCALE GENOMIC DNA]</scope>
</reference>
<comment type="catalytic activity">
    <reaction evidence="1">
        <text>RNA(n) + a ribonucleoside 5'-triphosphate = RNA(n+1) + diphosphate</text>
        <dbReference type="Rhea" id="RHEA:21248"/>
        <dbReference type="Rhea" id="RHEA-COMP:14527"/>
        <dbReference type="Rhea" id="RHEA-COMP:17342"/>
        <dbReference type="ChEBI" id="CHEBI:33019"/>
        <dbReference type="ChEBI" id="CHEBI:61557"/>
        <dbReference type="ChEBI" id="CHEBI:140395"/>
        <dbReference type="EC" id="2.7.7.48"/>
    </reaction>
</comment>
<dbReference type="InterPro" id="IPR057596">
    <property type="entry name" value="RDRP_core"/>
</dbReference>
<dbReference type="PANTHER" id="PTHR23079">
    <property type="entry name" value="RNA-DEPENDENT RNA POLYMERASE"/>
    <property type="match status" value="1"/>
</dbReference>
<protein>
    <recommendedName>
        <fullName evidence="1">RNA-dependent RNA polymerase</fullName>
        <ecNumber evidence="1">2.7.7.48</ecNumber>
    </recommendedName>
</protein>
<keyword evidence="1" id="KW-0548">Nucleotidyltransferase</keyword>
<sequence length="246" mass="27720">MAPQMQMGNRVLREFDSDGTGALRVQFRDDCGTLMRRHFVYLGSSNSQMRDGGCYFYDDGEGGQVQRIRESLGRFTQCSIPKMMSRMGQCFTQARQCAVKLKRANYNKTYDVIGGCDTNGSAYVFSDGVGTISIDFARTIALDLGVENFIPSCFQVRYRGVKGVLTLDPNLDVRKCWAETNRIADNSRYTNRQNNLAVLFRPSQDKFKAPRDTSIEVVKYSAPTPVFLNRPLILILDQVSELVTPL</sequence>
<evidence type="ECO:0000313" key="3">
    <source>
        <dbReference type="EMBL" id="VDN25641.1"/>
    </source>
</evidence>
<evidence type="ECO:0000259" key="2">
    <source>
        <dbReference type="Pfam" id="PF05183"/>
    </source>
</evidence>
<gene>
    <name evidence="3" type="ORF">GPUH_LOCUS15245</name>
</gene>
<keyword evidence="1" id="KW-0808">Transferase</keyword>
<dbReference type="EMBL" id="UYRT01082198">
    <property type="protein sequence ID" value="VDN25641.1"/>
    <property type="molecule type" value="Genomic_DNA"/>
</dbReference>
<dbReference type="PANTHER" id="PTHR23079:SF57">
    <property type="entry name" value="RNA-DIRECTED RNA POLYMERASE"/>
    <property type="match status" value="1"/>
</dbReference>
<dbReference type="Pfam" id="PF05183">
    <property type="entry name" value="RdRP"/>
    <property type="match status" value="1"/>
</dbReference>
<feature type="domain" description="RDRP core" evidence="2">
    <location>
        <begin position="2"/>
        <end position="239"/>
    </location>
</feature>
<keyword evidence="1" id="KW-0694">RNA-binding</keyword>